<dbReference type="InterPro" id="IPR000014">
    <property type="entry name" value="PAS"/>
</dbReference>
<dbReference type="CDD" id="cd00130">
    <property type="entry name" value="PAS"/>
    <property type="match status" value="1"/>
</dbReference>
<sequence length="614" mass="68239">MLESLSISLAALALLVLYQQYRIYGIHKDSSKREELFQIVTENAADMIALVDVKGKRLYNSPAYKRILGYSPAELSETSSFEQIHPDDRFQVLEAAREARATGIGKRLEYRIRHKDGSWRVLESLASAVRDSKGEVAKLVIVNRDITERKRAEEQLEHNRLHDPLTGLPNRGLFLDRLHQLFLRAQRDPAQPYALLLTNVDHFKVFNESMGTAAGDEILREMARRIGASLRQADTIAHHGSGELSPEPMLSRLGGDEFTLLLDGVGDPSDALRIAKRIQAGVAEPLFVGPREVRAALSVGIALSVPGHGQPEELLKDADAAMRRAKALGGSRCEVFDEVMHMRAEGRLRLEADLRNAIAARQFRIYYQPVVQLDTRRVVSFEALLRWDHPTQGLISPYRFIEAAEDSGLMVSIGHWLILQACRQLREWEVNNASGQPMNITVNVSARQFADARLATDLQDALRETGINPSQLQLEMTESVAAADPKLTVTVLSHLKHLGVGVVLDDFGVGSASLRGLWQFPVDALKIDRSLIRDMQSDRAASDMIEVFITLAHKINLKVIAEGIETARQLERLSELGCEFGQGYYFSQPLEAKAALQFLRQQVAPARGTGAGSL</sequence>
<dbReference type="InterPro" id="IPR000700">
    <property type="entry name" value="PAS-assoc_C"/>
</dbReference>
<dbReference type="SMART" id="SM00086">
    <property type="entry name" value="PAC"/>
    <property type="match status" value="1"/>
</dbReference>
<protein>
    <submittedName>
        <fullName evidence="5">Diguanylate cyclase/phosphodiesterase with PAS/PAC and GAF sensor(S)</fullName>
    </submittedName>
</protein>
<organism evidence="5 6">
    <name type="scientific">Candidatus Sulfotelmatobacter kueseliae</name>
    <dbReference type="NCBI Taxonomy" id="2042962"/>
    <lineage>
        <taxon>Bacteria</taxon>
        <taxon>Pseudomonadati</taxon>
        <taxon>Acidobacteriota</taxon>
        <taxon>Terriglobia</taxon>
        <taxon>Terriglobales</taxon>
        <taxon>Candidatus Korobacteraceae</taxon>
        <taxon>Candidatus Sulfotelmatobacter</taxon>
    </lineage>
</organism>
<dbReference type="Gene3D" id="3.20.20.450">
    <property type="entry name" value="EAL domain"/>
    <property type="match status" value="1"/>
</dbReference>
<dbReference type="PROSITE" id="PS50113">
    <property type="entry name" value="PAC"/>
    <property type="match status" value="1"/>
</dbReference>
<evidence type="ECO:0000313" key="5">
    <source>
        <dbReference type="EMBL" id="SPF33683.1"/>
    </source>
</evidence>
<dbReference type="InterPro" id="IPR043128">
    <property type="entry name" value="Rev_trsase/Diguanyl_cyclase"/>
</dbReference>
<dbReference type="CDD" id="cd01948">
    <property type="entry name" value="EAL"/>
    <property type="match status" value="1"/>
</dbReference>
<evidence type="ECO:0000259" key="2">
    <source>
        <dbReference type="PROSITE" id="PS50113"/>
    </source>
</evidence>
<dbReference type="Gene3D" id="3.30.450.20">
    <property type="entry name" value="PAS domain"/>
    <property type="match status" value="1"/>
</dbReference>
<dbReference type="PROSITE" id="PS50112">
    <property type="entry name" value="PAS"/>
    <property type="match status" value="1"/>
</dbReference>
<evidence type="ECO:0000259" key="4">
    <source>
        <dbReference type="PROSITE" id="PS50887"/>
    </source>
</evidence>
<dbReference type="Gene3D" id="3.30.70.270">
    <property type="match status" value="1"/>
</dbReference>
<dbReference type="Pfam" id="PF08447">
    <property type="entry name" value="PAS_3"/>
    <property type="match status" value="1"/>
</dbReference>
<dbReference type="InterPro" id="IPR035965">
    <property type="entry name" value="PAS-like_dom_sf"/>
</dbReference>
<dbReference type="InterPro" id="IPR000160">
    <property type="entry name" value="GGDEF_dom"/>
</dbReference>
<dbReference type="SUPFAM" id="SSF141868">
    <property type="entry name" value="EAL domain-like"/>
    <property type="match status" value="1"/>
</dbReference>
<dbReference type="PANTHER" id="PTHR44757">
    <property type="entry name" value="DIGUANYLATE CYCLASE DGCP"/>
    <property type="match status" value="1"/>
</dbReference>
<evidence type="ECO:0000313" key="6">
    <source>
        <dbReference type="Proteomes" id="UP000238701"/>
    </source>
</evidence>
<dbReference type="Proteomes" id="UP000238701">
    <property type="component" value="Unassembled WGS sequence"/>
</dbReference>
<dbReference type="SMART" id="SM00052">
    <property type="entry name" value="EAL"/>
    <property type="match status" value="1"/>
</dbReference>
<dbReference type="InterPro" id="IPR029787">
    <property type="entry name" value="Nucleotide_cyclase"/>
</dbReference>
<dbReference type="InterPro" id="IPR052155">
    <property type="entry name" value="Biofilm_reg_signaling"/>
</dbReference>
<dbReference type="Pfam" id="PF00990">
    <property type="entry name" value="GGDEF"/>
    <property type="match status" value="1"/>
</dbReference>
<dbReference type="PROSITE" id="PS50887">
    <property type="entry name" value="GGDEF"/>
    <property type="match status" value="1"/>
</dbReference>
<dbReference type="InterPro" id="IPR013655">
    <property type="entry name" value="PAS_fold_3"/>
</dbReference>
<feature type="domain" description="PAS" evidence="1">
    <location>
        <begin position="33"/>
        <end position="103"/>
    </location>
</feature>
<evidence type="ECO:0000259" key="3">
    <source>
        <dbReference type="PROSITE" id="PS50883"/>
    </source>
</evidence>
<dbReference type="PROSITE" id="PS50883">
    <property type="entry name" value="EAL"/>
    <property type="match status" value="1"/>
</dbReference>
<dbReference type="CDD" id="cd01949">
    <property type="entry name" value="GGDEF"/>
    <property type="match status" value="1"/>
</dbReference>
<dbReference type="EMBL" id="OMOD01000024">
    <property type="protein sequence ID" value="SPF33683.1"/>
    <property type="molecule type" value="Genomic_DNA"/>
</dbReference>
<reference evidence="6" key="1">
    <citation type="submission" date="2018-02" db="EMBL/GenBank/DDBJ databases">
        <authorList>
            <person name="Hausmann B."/>
        </authorList>
    </citation>
    <scope>NUCLEOTIDE SEQUENCE [LARGE SCALE GENOMIC DNA]</scope>
    <source>
        <strain evidence="6">Peat soil MAG SbA1</strain>
    </source>
</reference>
<dbReference type="NCBIfam" id="TIGR00254">
    <property type="entry name" value="GGDEF"/>
    <property type="match status" value="1"/>
</dbReference>
<dbReference type="NCBIfam" id="TIGR00229">
    <property type="entry name" value="sensory_box"/>
    <property type="match status" value="1"/>
</dbReference>
<feature type="domain" description="GGDEF" evidence="4">
    <location>
        <begin position="191"/>
        <end position="338"/>
    </location>
</feature>
<name>A0A2U3K209_9BACT</name>
<dbReference type="InterPro" id="IPR001610">
    <property type="entry name" value="PAC"/>
</dbReference>
<accession>A0A2U3K209</accession>
<dbReference type="SUPFAM" id="SSF55073">
    <property type="entry name" value="Nucleotide cyclase"/>
    <property type="match status" value="1"/>
</dbReference>
<proteinExistence type="predicted"/>
<evidence type="ECO:0000259" key="1">
    <source>
        <dbReference type="PROSITE" id="PS50112"/>
    </source>
</evidence>
<dbReference type="OrthoDB" id="101222at2"/>
<dbReference type="InterPro" id="IPR001633">
    <property type="entry name" value="EAL_dom"/>
</dbReference>
<dbReference type="PANTHER" id="PTHR44757:SF2">
    <property type="entry name" value="BIOFILM ARCHITECTURE MAINTENANCE PROTEIN MBAA"/>
    <property type="match status" value="1"/>
</dbReference>
<dbReference type="SMART" id="SM00091">
    <property type="entry name" value="PAS"/>
    <property type="match status" value="1"/>
</dbReference>
<dbReference type="InterPro" id="IPR035919">
    <property type="entry name" value="EAL_sf"/>
</dbReference>
<gene>
    <name evidence="5" type="ORF">SBA1_120057</name>
</gene>
<feature type="domain" description="PAC" evidence="2">
    <location>
        <begin position="106"/>
        <end position="158"/>
    </location>
</feature>
<feature type="domain" description="EAL" evidence="3">
    <location>
        <begin position="347"/>
        <end position="603"/>
    </location>
</feature>
<dbReference type="Pfam" id="PF00563">
    <property type="entry name" value="EAL"/>
    <property type="match status" value="1"/>
</dbReference>
<dbReference type="AlphaFoldDB" id="A0A2U3K209"/>
<dbReference type="SMART" id="SM00267">
    <property type="entry name" value="GGDEF"/>
    <property type="match status" value="1"/>
</dbReference>
<dbReference type="SUPFAM" id="SSF55785">
    <property type="entry name" value="PYP-like sensor domain (PAS domain)"/>
    <property type="match status" value="1"/>
</dbReference>